<comment type="caution">
    <text evidence="2">The sequence shown here is derived from an EMBL/GenBank/DDBJ whole genome shotgun (WGS) entry which is preliminary data.</text>
</comment>
<dbReference type="GO" id="GO:0005737">
    <property type="term" value="C:cytoplasm"/>
    <property type="evidence" value="ECO:0007669"/>
    <property type="project" value="InterPro"/>
</dbReference>
<keyword evidence="3" id="KW-1185">Reference proteome</keyword>
<proteinExistence type="predicted"/>
<dbReference type="InterPro" id="IPR004148">
    <property type="entry name" value="BAR_dom"/>
</dbReference>
<dbReference type="Pfam" id="PF03114">
    <property type="entry name" value="BAR"/>
    <property type="match status" value="1"/>
</dbReference>
<dbReference type="AlphaFoldDB" id="A0A1V9YZI6"/>
<dbReference type="Gene3D" id="1.20.1270.60">
    <property type="entry name" value="Arfaptin homology (AH) domain/BAR domain"/>
    <property type="match status" value="1"/>
</dbReference>
<accession>A0A1V9YZI6</accession>
<gene>
    <name evidence="2" type="ORF">ACHHYP_04926</name>
</gene>
<dbReference type="OrthoDB" id="5971719at2759"/>
<dbReference type="InterPro" id="IPR027267">
    <property type="entry name" value="AH/BAR_dom_sf"/>
</dbReference>
<organism evidence="2 3">
    <name type="scientific">Achlya hypogyna</name>
    <name type="common">Oomycete</name>
    <name type="synonym">Protoachlya hypogyna</name>
    <dbReference type="NCBI Taxonomy" id="1202772"/>
    <lineage>
        <taxon>Eukaryota</taxon>
        <taxon>Sar</taxon>
        <taxon>Stramenopiles</taxon>
        <taxon>Oomycota</taxon>
        <taxon>Saprolegniomycetes</taxon>
        <taxon>Saprolegniales</taxon>
        <taxon>Achlyaceae</taxon>
        <taxon>Achlya</taxon>
    </lineage>
</organism>
<dbReference type="Proteomes" id="UP000243579">
    <property type="component" value="Unassembled WGS sequence"/>
</dbReference>
<feature type="domain" description="BAR" evidence="1">
    <location>
        <begin position="17"/>
        <end position="234"/>
    </location>
</feature>
<evidence type="ECO:0000313" key="2">
    <source>
        <dbReference type="EMBL" id="OQR91176.1"/>
    </source>
</evidence>
<name>A0A1V9YZI6_ACHHY</name>
<sequence length="262" mass="29050">MDTSQGILESFRTSKRRLIQQVLSKMGQADVSEDHEYQLLRDRHLDFVHDVETLLVNMKSFAANLVAMGHGCGAVGNSVSSVRSSVVGEGNNRTGSSSLVTAGDLGALSASMAKIDAKARDIAGCLLSTPIIVALGKLLEELHDFKKELDAREKLKLDYDSARRKLQKAREQQQAQDILRRDAKLKHAASVLASATDVIMKRMAQYERRRPSLFQTELEDFRRMQMTFFSTCAESFGAPPASNNFKTDEISQAEVVTRSPWA</sequence>
<dbReference type="SUPFAM" id="SSF103657">
    <property type="entry name" value="BAR/IMD domain-like"/>
    <property type="match status" value="1"/>
</dbReference>
<evidence type="ECO:0000259" key="1">
    <source>
        <dbReference type="Pfam" id="PF03114"/>
    </source>
</evidence>
<dbReference type="EMBL" id="JNBR01000552">
    <property type="protein sequence ID" value="OQR91176.1"/>
    <property type="molecule type" value="Genomic_DNA"/>
</dbReference>
<evidence type="ECO:0000313" key="3">
    <source>
        <dbReference type="Proteomes" id="UP000243579"/>
    </source>
</evidence>
<reference evidence="2 3" key="1">
    <citation type="journal article" date="2014" name="Genome Biol. Evol.">
        <title>The secreted proteins of Achlya hypogyna and Thraustotheca clavata identify the ancestral oomycete secretome and reveal gene acquisitions by horizontal gene transfer.</title>
        <authorList>
            <person name="Misner I."/>
            <person name="Blouin N."/>
            <person name="Leonard G."/>
            <person name="Richards T.A."/>
            <person name="Lane C.E."/>
        </authorList>
    </citation>
    <scope>NUCLEOTIDE SEQUENCE [LARGE SCALE GENOMIC DNA]</scope>
    <source>
        <strain evidence="2 3">ATCC 48635</strain>
    </source>
</reference>
<protein>
    <recommendedName>
        <fullName evidence="1">BAR domain-containing protein</fullName>
    </recommendedName>
</protein>